<keyword evidence="1" id="KW-0472">Membrane</keyword>
<name>A0A3B1A8P7_9ZZZZ</name>
<evidence type="ECO:0000256" key="1">
    <source>
        <dbReference type="SAM" id="Phobius"/>
    </source>
</evidence>
<sequence length="51" mass="5650">MRSLILLLILVALSTWVGFALRQNNNPNAKIAFTIAGVLVLLFLAGFFKFI</sequence>
<keyword evidence="1" id="KW-1133">Transmembrane helix</keyword>
<protein>
    <submittedName>
        <fullName evidence="2">Uncharacterized protein</fullName>
    </submittedName>
</protein>
<organism evidence="2">
    <name type="scientific">hydrothermal vent metagenome</name>
    <dbReference type="NCBI Taxonomy" id="652676"/>
    <lineage>
        <taxon>unclassified sequences</taxon>
        <taxon>metagenomes</taxon>
        <taxon>ecological metagenomes</taxon>
    </lineage>
</organism>
<accession>A0A3B1A8P7</accession>
<keyword evidence="1" id="KW-0812">Transmembrane</keyword>
<reference evidence="2" key="1">
    <citation type="submission" date="2018-06" db="EMBL/GenBank/DDBJ databases">
        <authorList>
            <person name="Zhirakovskaya E."/>
        </authorList>
    </citation>
    <scope>NUCLEOTIDE SEQUENCE</scope>
</reference>
<dbReference type="EMBL" id="UOFT01000039">
    <property type="protein sequence ID" value="VAW94589.1"/>
    <property type="molecule type" value="Genomic_DNA"/>
</dbReference>
<gene>
    <name evidence="2" type="ORF">MNBD_GAMMA23-2320</name>
</gene>
<dbReference type="AlphaFoldDB" id="A0A3B1A8P7"/>
<proteinExistence type="predicted"/>
<feature type="transmembrane region" description="Helical" evidence="1">
    <location>
        <begin position="30"/>
        <end position="48"/>
    </location>
</feature>
<evidence type="ECO:0000313" key="2">
    <source>
        <dbReference type="EMBL" id="VAW94589.1"/>
    </source>
</evidence>